<evidence type="ECO:0000256" key="1">
    <source>
        <dbReference type="SAM" id="MobiDB-lite"/>
    </source>
</evidence>
<reference evidence="2" key="2">
    <citation type="submission" date="2025-08" db="UniProtKB">
        <authorList>
            <consortium name="Ensembl"/>
        </authorList>
    </citation>
    <scope>IDENTIFICATION</scope>
</reference>
<organism evidence="2 3">
    <name type="scientific">Cairina moschata</name>
    <name type="common">Muscovy duck</name>
    <dbReference type="NCBI Taxonomy" id="8855"/>
    <lineage>
        <taxon>Eukaryota</taxon>
        <taxon>Metazoa</taxon>
        <taxon>Chordata</taxon>
        <taxon>Craniata</taxon>
        <taxon>Vertebrata</taxon>
        <taxon>Euteleostomi</taxon>
        <taxon>Archelosauria</taxon>
        <taxon>Archosauria</taxon>
        <taxon>Dinosauria</taxon>
        <taxon>Saurischia</taxon>
        <taxon>Theropoda</taxon>
        <taxon>Coelurosauria</taxon>
        <taxon>Aves</taxon>
        <taxon>Neognathae</taxon>
        <taxon>Galloanserae</taxon>
        <taxon>Anseriformes</taxon>
        <taxon>Anatidae</taxon>
        <taxon>Anatinae</taxon>
        <taxon>Cairina</taxon>
    </lineage>
</organism>
<proteinExistence type="predicted"/>
<dbReference type="Proteomes" id="UP000694556">
    <property type="component" value="Chromosome 8"/>
</dbReference>
<feature type="compositionally biased region" description="Pro residues" evidence="1">
    <location>
        <begin position="9"/>
        <end position="25"/>
    </location>
</feature>
<feature type="region of interest" description="Disordered" evidence="1">
    <location>
        <begin position="1"/>
        <end position="84"/>
    </location>
</feature>
<accession>A0A8C3CD85</accession>
<protein>
    <submittedName>
        <fullName evidence="2">Uncharacterized protein</fullName>
    </submittedName>
</protein>
<evidence type="ECO:0000313" key="2">
    <source>
        <dbReference type="Ensembl" id="ENSCMMP00000017825.1"/>
    </source>
</evidence>
<name>A0A8C3CD85_CAIMO</name>
<feature type="compositionally biased region" description="Basic residues" evidence="1">
    <location>
        <begin position="53"/>
        <end position="75"/>
    </location>
</feature>
<reference evidence="2" key="1">
    <citation type="submission" date="2018-09" db="EMBL/GenBank/DDBJ databases">
        <title>Common duck and Muscovy duck high density SNP chip.</title>
        <authorList>
            <person name="Vignal A."/>
            <person name="Thebault N."/>
            <person name="Warren W.C."/>
        </authorList>
    </citation>
    <scope>NUCLEOTIDE SEQUENCE [LARGE SCALE GENOMIC DNA]</scope>
</reference>
<reference evidence="2" key="3">
    <citation type="submission" date="2025-09" db="UniProtKB">
        <authorList>
            <consortium name="Ensembl"/>
        </authorList>
    </citation>
    <scope>IDENTIFICATION</scope>
</reference>
<dbReference type="AlphaFoldDB" id="A0A8C3CD85"/>
<evidence type="ECO:0000313" key="3">
    <source>
        <dbReference type="Proteomes" id="UP000694556"/>
    </source>
</evidence>
<keyword evidence="3" id="KW-1185">Reference proteome</keyword>
<dbReference type="Ensembl" id="ENSCMMT00000019577.1">
    <property type="protein sequence ID" value="ENSCMMP00000017825.1"/>
    <property type="gene ID" value="ENSCMMG00000011299.1"/>
</dbReference>
<sequence>MDTAVSGPGRPPEPPRPAPPPPAPPHRVHGDEGRGAQRQQHPGPQLRQVPALHVHHRHPPRHGRPQRGRRHHGRSGARPLGAGSALPAPAARLALRLALSALHLFGDPAEVEALRGRLLAWYDRSKRDLPWRALVRAGGAAAAGSFPQLHQNGRGWRGWDGAPAGAGSFVMGSLWVSI</sequence>